<dbReference type="InterPro" id="IPR036249">
    <property type="entry name" value="Thioredoxin-like_sf"/>
</dbReference>
<keyword evidence="4" id="KW-1185">Reference proteome</keyword>
<organism evidence="3 4">
    <name type="scientific">Olivibacter ginsenosidimutans</name>
    <dbReference type="NCBI Taxonomy" id="1176537"/>
    <lineage>
        <taxon>Bacteria</taxon>
        <taxon>Pseudomonadati</taxon>
        <taxon>Bacteroidota</taxon>
        <taxon>Sphingobacteriia</taxon>
        <taxon>Sphingobacteriales</taxon>
        <taxon>Sphingobacteriaceae</taxon>
        <taxon>Olivibacter</taxon>
    </lineage>
</organism>
<evidence type="ECO:0000313" key="4">
    <source>
        <dbReference type="Proteomes" id="UP001501411"/>
    </source>
</evidence>
<evidence type="ECO:0000313" key="3">
    <source>
        <dbReference type="EMBL" id="GAA4781157.1"/>
    </source>
</evidence>
<comment type="caution">
    <text evidence="3">The sequence shown here is derived from an EMBL/GenBank/DDBJ whole genome shotgun (WGS) entry which is preliminary data.</text>
</comment>
<feature type="domain" description="Thioredoxin" evidence="2">
    <location>
        <begin position="32"/>
        <end position="173"/>
    </location>
</feature>
<proteinExistence type="predicted"/>
<dbReference type="PROSITE" id="PS51352">
    <property type="entry name" value="THIOREDOXIN_2"/>
    <property type="match status" value="1"/>
</dbReference>
<reference evidence="4" key="1">
    <citation type="journal article" date="2019" name="Int. J. Syst. Evol. Microbiol.">
        <title>The Global Catalogue of Microorganisms (GCM) 10K type strain sequencing project: providing services to taxonomists for standard genome sequencing and annotation.</title>
        <authorList>
            <consortium name="The Broad Institute Genomics Platform"/>
            <consortium name="The Broad Institute Genome Sequencing Center for Infectious Disease"/>
            <person name="Wu L."/>
            <person name="Ma J."/>
        </authorList>
    </citation>
    <scope>NUCLEOTIDE SEQUENCE [LARGE SCALE GENOMIC DNA]</scope>
    <source>
        <strain evidence="4">JCM 18200</strain>
    </source>
</reference>
<keyword evidence="1" id="KW-0732">Signal</keyword>
<evidence type="ECO:0000259" key="2">
    <source>
        <dbReference type="PROSITE" id="PS51352"/>
    </source>
</evidence>
<dbReference type="Pfam" id="PF00578">
    <property type="entry name" value="AhpC-TSA"/>
    <property type="match status" value="1"/>
</dbReference>
<sequence length="173" mass="19877">MYFIMTNNMYYRLSPILVILFLSVTSACAQKNPVSKEIPEFTFFNVNNDAPFTRNNLASNGKNIVFLFFDPGCSHCQQEVLALGKNYNNLKDINLYFVAMQEKNLINAFMAMYGGELKGKKNVVLLQDKNYEFIGKFKPTQYPAVFVYGANKQLKSYWDGEKKVEDIIKALNM</sequence>
<name>A0ABP9AGM0_9SPHI</name>
<dbReference type="Gene3D" id="3.40.30.10">
    <property type="entry name" value="Glutaredoxin"/>
    <property type="match status" value="1"/>
</dbReference>
<evidence type="ECO:0000256" key="1">
    <source>
        <dbReference type="SAM" id="SignalP"/>
    </source>
</evidence>
<dbReference type="InterPro" id="IPR000866">
    <property type="entry name" value="AhpC/TSA"/>
</dbReference>
<accession>A0ABP9AGM0</accession>
<feature type="signal peptide" evidence="1">
    <location>
        <begin position="1"/>
        <end position="29"/>
    </location>
</feature>
<dbReference type="SUPFAM" id="SSF52833">
    <property type="entry name" value="Thioredoxin-like"/>
    <property type="match status" value="1"/>
</dbReference>
<dbReference type="EMBL" id="BAABIQ010000003">
    <property type="protein sequence ID" value="GAA4781157.1"/>
    <property type="molecule type" value="Genomic_DNA"/>
</dbReference>
<feature type="chain" id="PRO_5046021759" description="Thioredoxin domain-containing protein" evidence="1">
    <location>
        <begin position="30"/>
        <end position="173"/>
    </location>
</feature>
<protein>
    <recommendedName>
        <fullName evidence="2">Thioredoxin domain-containing protein</fullName>
    </recommendedName>
</protein>
<dbReference type="Proteomes" id="UP001501411">
    <property type="component" value="Unassembled WGS sequence"/>
</dbReference>
<gene>
    <name evidence="3" type="ORF">GCM10023231_05670</name>
</gene>
<dbReference type="InterPro" id="IPR013766">
    <property type="entry name" value="Thioredoxin_domain"/>
</dbReference>